<dbReference type="AlphaFoldDB" id="A0A0G4EPE1"/>
<keyword evidence="1" id="KW-1133">Transmembrane helix</keyword>
<name>A0A0G4EPE1_VITBC</name>
<dbReference type="VEuPathDB" id="CryptoDB:Vbra_20739"/>
<accession>A0A0G4EPE1</accession>
<keyword evidence="3" id="KW-1185">Reference proteome</keyword>
<evidence type="ECO:0000256" key="1">
    <source>
        <dbReference type="SAM" id="Phobius"/>
    </source>
</evidence>
<reference evidence="2 3" key="1">
    <citation type="submission" date="2014-11" db="EMBL/GenBank/DDBJ databases">
        <authorList>
            <person name="Zhu J."/>
            <person name="Qi W."/>
            <person name="Song R."/>
        </authorList>
    </citation>
    <scope>NUCLEOTIDE SEQUENCE [LARGE SCALE GENOMIC DNA]</scope>
</reference>
<dbReference type="EMBL" id="CDMY01000286">
    <property type="protein sequence ID" value="CEL99687.1"/>
    <property type="molecule type" value="Genomic_DNA"/>
</dbReference>
<gene>
    <name evidence="2" type="ORF">Vbra_20739</name>
</gene>
<feature type="transmembrane region" description="Helical" evidence="1">
    <location>
        <begin position="33"/>
        <end position="52"/>
    </location>
</feature>
<sequence>MAQECVTDSDCPSGEVCYTDDSDDRWCKTEDDWNTAGLLLLLVLAYLAHYCARQECKPCQCTCRLSQPQCPPFLRSTPHPACSSLSTRLPAWDVSCAVLCCAGCASLFFH</sequence>
<keyword evidence="1" id="KW-0472">Membrane</keyword>
<dbReference type="InParanoid" id="A0A0G4EPE1"/>
<proteinExistence type="predicted"/>
<keyword evidence="1" id="KW-0812">Transmembrane</keyword>
<protein>
    <submittedName>
        <fullName evidence="2">Uncharacterized protein</fullName>
    </submittedName>
</protein>
<dbReference type="Proteomes" id="UP000041254">
    <property type="component" value="Unassembled WGS sequence"/>
</dbReference>
<evidence type="ECO:0000313" key="2">
    <source>
        <dbReference type="EMBL" id="CEL99687.1"/>
    </source>
</evidence>
<evidence type="ECO:0000313" key="3">
    <source>
        <dbReference type="Proteomes" id="UP000041254"/>
    </source>
</evidence>
<organism evidence="2 3">
    <name type="scientific">Vitrella brassicaformis (strain CCMP3155)</name>
    <dbReference type="NCBI Taxonomy" id="1169540"/>
    <lineage>
        <taxon>Eukaryota</taxon>
        <taxon>Sar</taxon>
        <taxon>Alveolata</taxon>
        <taxon>Colpodellida</taxon>
        <taxon>Vitrellaceae</taxon>
        <taxon>Vitrella</taxon>
    </lineage>
</organism>